<keyword evidence="1" id="KW-1133">Transmembrane helix</keyword>
<feature type="transmembrane region" description="Helical" evidence="1">
    <location>
        <begin position="132"/>
        <end position="150"/>
    </location>
</feature>
<dbReference type="InterPro" id="IPR007349">
    <property type="entry name" value="DUF418"/>
</dbReference>
<evidence type="ECO:0000313" key="3">
    <source>
        <dbReference type="EMBL" id="RUQ84735.1"/>
    </source>
</evidence>
<feature type="transmembrane region" description="Helical" evidence="1">
    <location>
        <begin position="156"/>
        <end position="173"/>
    </location>
</feature>
<feature type="transmembrane region" description="Helical" evidence="1">
    <location>
        <begin position="371"/>
        <end position="393"/>
    </location>
</feature>
<feature type="transmembrane region" description="Helical" evidence="1">
    <location>
        <begin position="336"/>
        <end position="359"/>
    </location>
</feature>
<dbReference type="EMBL" id="RZGY01000002">
    <property type="protein sequence ID" value="RUQ84735.1"/>
    <property type="molecule type" value="Genomic_DNA"/>
</dbReference>
<gene>
    <name evidence="3" type="ORF">ELQ93_14170</name>
</gene>
<dbReference type="Pfam" id="PF04235">
    <property type="entry name" value="DUF418"/>
    <property type="match status" value="1"/>
</dbReference>
<dbReference type="Proteomes" id="UP000268291">
    <property type="component" value="Unassembled WGS sequence"/>
</dbReference>
<feature type="transmembrane region" description="Helical" evidence="1">
    <location>
        <begin position="304"/>
        <end position="324"/>
    </location>
</feature>
<dbReference type="PANTHER" id="PTHR30590">
    <property type="entry name" value="INNER MEMBRANE PROTEIN"/>
    <property type="match status" value="1"/>
</dbReference>
<name>A0ABY0C673_9MICO</name>
<proteinExistence type="predicted"/>
<protein>
    <submittedName>
        <fullName evidence="3">DUF418 domain-containing protein</fullName>
    </submittedName>
</protein>
<evidence type="ECO:0000259" key="2">
    <source>
        <dbReference type="Pfam" id="PF04235"/>
    </source>
</evidence>
<evidence type="ECO:0000313" key="4">
    <source>
        <dbReference type="Proteomes" id="UP000268291"/>
    </source>
</evidence>
<organism evidence="3 4">
    <name type="scientific">Labedella gwakjiensis</name>
    <dbReference type="NCBI Taxonomy" id="390269"/>
    <lineage>
        <taxon>Bacteria</taxon>
        <taxon>Bacillati</taxon>
        <taxon>Actinomycetota</taxon>
        <taxon>Actinomycetes</taxon>
        <taxon>Micrococcales</taxon>
        <taxon>Microbacteriaceae</taxon>
        <taxon>Labedella</taxon>
    </lineage>
</organism>
<comment type="caution">
    <text evidence="3">The sequence shown here is derived from an EMBL/GenBank/DDBJ whole genome shotgun (WGS) entry which is preliminary data.</text>
</comment>
<keyword evidence="1" id="KW-0812">Transmembrane</keyword>
<dbReference type="PANTHER" id="PTHR30590:SF2">
    <property type="entry name" value="INNER MEMBRANE PROTEIN"/>
    <property type="match status" value="1"/>
</dbReference>
<feature type="domain" description="DUF418" evidence="2">
    <location>
        <begin position="269"/>
        <end position="410"/>
    </location>
</feature>
<feature type="transmembrane region" description="Helical" evidence="1">
    <location>
        <begin position="180"/>
        <end position="201"/>
    </location>
</feature>
<feature type="transmembrane region" description="Helical" evidence="1">
    <location>
        <begin position="240"/>
        <end position="263"/>
    </location>
</feature>
<feature type="transmembrane region" description="Helical" evidence="1">
    <location>
        <begin position="275"/>
        <end position="298"/>
    </location>
</feature>
<accession>A0ABY0C673</accession>
<feature type="transmembrane region" description="Helical" evidence="1">
    <location>
        <begin position="48"/>
        <end position="66"/>
    </location>
</feature>
<evidence type="ECO:0000256" key="1">
    <source>
        <dbReference type="SAM" id="Phobius"/>
    </source>
</evidence>
<dbReference type="InterPro" id="IPR052529">
    <property type="entry name" value="Bact_Transport_Assoc"/>
</dbReference>
<sequence>MISLLPRRPATVVLSISSSLVGYGEIVTNTNVLPAASHRTARIAAIDVVRGVAIIGTLGTNIWVFSHPWGLLGMLSAPVTPETPDAAAVTQLVFMTLTQGKFLALLSLVFGMGVAIQHGAAVRRGARWPGRYLWRATLLFLDGAINYVLIAEFDVLMGYAVTGAVVAYLLLTSPRAQRRMIAVFGALHVLVITVIVAAIVLTGANGDAALPNGRNPYADGTFLDLVLFRLDNLVVFRAEAVLIGFLSLALFLLGARLLGVGVFAPEGARVRRRLLVAGAIALPVDVVLGVAGGTAGLFAERYLLAPIVALGLLTLLAELSLRLGTDGWIARRAREVGRVALSAYMLQNLLAGALFYGWGLGLAESAAGARVPVTIAAFIVLTAAIVVLAHLWLRRFELGPVEWLWKRAAQLGTRA</sequence>
<reference evidence="3 4" key="1">
    <citation type="submission" date="2018-12" db="EMBL/GenBank/DDBJ databases">
        <authorList>
            <person name="hu s."/>
            <person name="Xu Y."/>
            <person name="Xu B."/>
            <person name="Li F."/>
        </authorList>
    </citation>
    <scope>NUCLEOTIDE SEQUENCE [LARGE SCALE GENOMIC DNA]</scope>
    <source>
        <strain evidence="3 4">KSW2-17</strain>
    </source>
</reference>
<keyword evidence="1" id="KW-0472">Membrane</keyword>
<keyword evidence="4" id="KW-1185">Reference proteome</keyword>